<organism evidence="1 2">
    <name type="scientific">Reticulomyxa filosa</name>
    <dbReference type="NCBI Taxonomy" id="46433"/>
    <lineage>
        <taxon>Eukaryota</taxon>
        <taxon>Sar</taxon>
        <taxon>Rhizaria</taxon>
        <taxon>Retaria</taxon>
        <taxon>Foraminifera</taxon>
        <taxon>Monothalamids</taxon>
        <taxon>Reticulomyxidae</taxon>
        <taxon>Reticulomyxa</taxon>
    </lineage>
</organism>
<evidence type="ECO:0008006" key="3">
    <source>
        <dbReference type="Google" id="ProtNLM"/>
    </source>
</evidence>
<name>X6M0C0_RETFI</name>
<evidence type="ECO:0000313" key="2">
    <source>
        <dbReference type="Proteomes" id="UP000023152"/>
    </source>
</evidence>
<dbReference type="OrthoDB" id="6427855at2759"/>
<keyword evidence="2" id="KW-1185">Reference proteome</keyword>
<dbReference type="AlphaFoldDB" id="X6M0C0"/>
<dbReference type="InterPro" id="IPR010106">
    <property type="entry name" value="RpnA"/>
</dbReference>
<dbReference type="PANTHER" id="PTHR41317:SF1">
    <property type="entry name" value="PD-(D_E)XK NUCLEASE FAMILY TRANSPOSASE"/>
    <property type="match status" value="1"/>
</dbReference>
<dbReference type="Pfam" id="PF12784">
    <property type="entry name" value="PDDEXK_2"/>
    <property type="match status" value="1"/>
</dbReference>
<gene>
    <name evidence="1" type="ORF">RFI_29758</name>
</gene>
<proteinExistence type="predicted"/>
<evidence type="ECO:0000313" key="1">
    <source>
        <dbReference type="EMBL" id="ETO07633.1"/>
    </source>
</evidence>
<dbReference type="NCBIfam" id="TIGR01784">
    <property type="entry name" value="T_den_put_tspse"/>
    <property type="match status" value="1"/>
</dbReference>
<dbReference type="OMA" id="DIEIHIV"/>
<feature type="non-terminal residue" evidence="1">
    <location>
        <position position="294"/>
    </location>
</feature>
<sequence length="294" mass="34100">MSRYLDATNDLAFKKVFSDKGIMKDFLNSILGESWGSIIEEIEFIPTEEIPDLGQGKRSIFDLKCRDQEGNWFVIEMQNRKQLHFLERVQFYASHTYVSQLSRGGMHKGLLPVILIAISKEKILPSDVGYISYHKTKEEMTNKQHLFALSYVFIELEKFKKKENELKSIEDYWLYFLANSQGSGEPPVSVKDPFVLKAYDRLERFNWSEGEYDAYIRARLLAEAEEMTLQDNLQNAREEGLKEGEAKGLKEGKEEGLKEARWQIAKSMLEKKSFDLQDISKITGLSIEELNKLK</sequence>
<accession>X6M0C0</accession>
<dbReference type="Proteomes" id="UP000023152">
    <property type="component" value="Unassembled WGS sequence"/>
</dbReference>
<dbReference type="EMBL" id="ASPP01025923">
    <property type="protein sequence ID" value="ETO07633.1"/>
    <property type="molecule type" value="Genomic_DNA"/>
</dbReference>
<comment type="caution">
    <text evidence="1">The sequence shown here is derived from an EMBL/GenBank/DDBJ whole genome shotgun (WGS) entry which is preliminary data.</text>
</comment>
<reference evidence="1 2" key="1">
    <citation type="journal article" date="2013" name="Curr. Biol.">
        <title>The Genome of the Foraminiferan Reticulomyxa filosa.</title>
        <authorList>
            <person name="Glockner G."/>
            <person name="Hulsmann N."/>
            <person name="Schleicher M."/>
            <person name="Noegel A.A."/>
            <person name="Eichinger L."/>
            <person name="Gallinger C."/>
            <person name="Pawlowski J."/>
            <person name="Sierra R."/>
            <person name="Euteneuer U."/>
            <person name="Pillet L."/>
            <person name="Moustafa A."/>
            <person name="Platzer M."/>
            <person name="Groth M."/>
            <person name="Szafranski K."/>
            <person name="Schliwa M."/>
        </authorList>
    </citation>
    <scope>NUCLEOTIDE SEQUENCE [LARGE SCALE GENOMIC DNA]</scope>
</reference>
<dbReference type="PANTHER" id="PTHR41317">
    <property type="entry name" value="PD-(D_E)XK NUCLEASE FAMILY TRANSPOSASE"/>
    <property type="match status" value="1"/>
</dbReference>
<protein>
    <recommendedName>
        <fullName evidence="3">Rpn family recombination-promoting nuclease/putative transposase</fullName>
    </recommendedName>
</protein>